<accession>A0AAN7BFP3</accession>
<feature type="signal peptide" evidence="1">
    <location>
        <begin position="1"/>
        <end position="19"/>
    </location>
</feature>
<sequence length="119" mass="13280">MKWQLSILSLSFLSAVVLAAPAGNPAKPENKRDTSAVETEDEAELLWNGLTWRYRASPERRDNVVHVDKRAPAVMAEVDAVETEDEAELLWNGLTWRYRASPEKRAPDAMAESDGAKTL</sequence>
<keyword evidence="1" id="KW-0732">Signal</keyword>
<gene>
    <name evidence="2" type="ORF">QBC37DRAFT_110466</name>
</gene>
<dbReference type="AlphaFoldDB" id="A0AAN7BFP3"/>
<evidence type="ECO:0000313" key="2">
    <source>
        <dbReference type="EMBL" id="KAK4219685.1"/>
    </source>
</evidence>
<proteinExistence type="predicted"/>
<reference evidence="2" key="2">
    <citation type="submission" date="2023-05" db="EMBL/GenBank/DDBJ databases">
        <authorList>
            <consortium name="Lawrence Berkeley National Laboratory"/>
            <person name="Steindorff A."/>
            <person name="Hensen N."/>
            <person name="Bonometti L."/>
            <person name="Westerberg I."/>
            <person name="Brannstrom I.O."/>
            <person name="Guillou S."/>
            <person name="Cros-Aarteil S."/>
            <person name="Calhoun S."/>
            <person name="Haridas S."/>
            <person name="Kuo A."/>
            <person name="Mondo S."/>
            <person name="Pangilinan J."/>
            <person name="Riley R."/>
            <person name="Labutti K."/>
            <person name="Andreopoulos B."/>
            <person name="Lipzen A."/>
            <person name="Chen C."/>
            <person name="Yanf M."/>
            <person name="Daum C."/>
            <person name="Ng V."/>
            <person name="Clum A."/>
            <person name="Ohm R."/>
            <person name="Martin F."/>
            <person name="Silar P."/>
            <person name="Natvig D."/>
            <person name="Lalanne C."/>
            <person name="Gautier V."/>
            <person name="Ament-Velasquez S.L."/>
            <person name="Kruys A."/>
            <person name="Hutchinson M.I."/>
            <person name="Powell A.J."/>
            <person name="Barry K."/>
            <person name="Miller A.N."/>
            <person name="Grigoriev I.V."/>
            <person name="Debuchy R."/>
            <person name="Gladieux P."/>
            <person name="Thoren M.H."/>
            <person name="Johannesson H."/>
        </authorList>
    </citation>
    <scope>NUCLEOTIDE SEQUENCE</scope>
    <source>
        <strain evidence="2">PSN293</strain>
    </source>
</reference>
<name>A0AAN7BFP3_9PEZI</name>
<protein>
    <submittedName>
        <fullName evidence="2">Uncharacterized protein</fullName>
    </submittedName>
</protein>
<organism evidence="2 3">
    <name type="scientific">Rhypophila decipiens</name>
    <dbReference type="NCBI Taxonomy" id="261697"/>
    <lineage>
        <taxon>Eukaryota</taxon>
        <taxon>Fungi</taxon>
        <taxon>Dikarya</taxon>
        <taxon>Ascomycota</taxon>
        <taxon>Pezizomycotina</taxon>
        <taxon>Sordariomycetes</taxon>
        <taxon>Sordariomycetidae</taxon>
        <taxon>Sordariales</taxon>
        <taxon>Naviculisporaceae</taxon>
        <taxon>Rhypophila</taxon>
    </lineage>
</organism>
<evidence type="ECO:0000256" key="1">
    <source>
        <dbReference type="SAM" id="SignalP"/>
    </source>
</evidence>
<dbReference type="Proteomes" id="UP001301769">
    <property type="component" value="Unassembled WGS sequence"/>
</dbReference>
<reference evidence="2" key="1">
    <citation type="journal article" date="2023" name="Mol. Phylogenet. Evol.">
        <title>Genome-scale phylogeny and comparative genomics of the fungal order Sordariales.</title>
        <authorList>
            <person name="Hensen N."/>
            <person name="Bonometti L."/>
            <person name="Westerberg I."/>
            <person name="Brannstrom I.O."/>
            <person name="Guillou S."/>
            <person name="Cros-Aarteil S."/>
            <person name="Calhoun S."/>
            <person name="Haridas S."/>
            <person name="Kuo A."/>
            <person name="Mondo S."/>
            <person name="Pangilinan J."/>
            <person name="Riley R."/>
            <person name="LaButti K."/>
            <person name="Andreopoulos B."/>
            <person name="Lipzen A."/>
            <person name="Chen C."/>
            <person name="Yan M."/>
            <person name="Daum C."/>
            <person name="Ng V."/>
            <person name="Clum A."/>
            <person name="Steindorff A."/>
            <person name="Ohm R.A."/>
            <person name="Martin F."/>
            <person name="Silar P."/>
            <person name="Natvig D.O."/>
            <person name="Lalanne C."/>
            <person name="Gautier V."/>
            <person name="Ament-Velasquez S.L."/>
            <person name="Kruys A."/>
            <person name="Hutchinson M.I."/>
            <person name="Powell A.J."/>
            <person name="Barry K."/>
            <person name="Miller A.N."/>
            <person name="Grigoriev I.V."/>
            <person name="Debuchy R."/>
            <person name="Gladieux P."/>
            <person name="Hiltunen Thoren M."/>
            <person name="Johannesson H."/>
        </authorList>
    </citation>
    <scope>NUCLEOTIDE SEQUENCE</scope>
    <source>
        <strain evidence="2">PSN293</strain>
    </source>
</reference>
<dbReference type="EMBL" id="MU858047">
    <property type="protein sequence ID" value="KAK4219685.1"/>
    <property type="molecule type" value="Genomic_DNA"/>
</dbReference>
<feature type="chain" id="PRO_5042889188" evidence="1">
    <location>
        <begin position="20"/>
        <end position="119"/>
    </location>
</feature>
<comment type="caution">
    <text evidence="2">The sequence shown here is derived from an EMBL/GenBank/DDBJ whole genome shotgun (WGS) entry which is preliminary data.</text>
</comment>
<evidence type="ECO:0000313" key="3">
    <source>
        <dbReference type="Proteomes" id="UP001301769"/>
    </source>
</evidence>
<keyword evidence="3" id="KW-1185">Reference proteome</keyword>